<evidence type="ECO:0000256" key="2">
    <source>
        <dbReference type="ARBA" id="ARBA00022692"/>
    </source>
</evidence>
<reference evidence="13" key="1">
    <citation type="submission" date="2021-02" db="EMBL/GenBank/DDBJ databases">
        <authorList>
            <person name="Dougan E. K."/>
            <person name="Rhodes N."/>
            <person name="Thang M."/>
            <person name="Chan C."/>
        </authorList>
    </citation>
    <scope>NUCLEOTIDE SEQUENCE</scope>
</reference>
<comment type="caution">
    <text evidence="13">The sequence shown here is derived from an EMBL/GenBank/DDBJ whole genome shotgun (WGS) entry which is preliminary data.</text>
</comment>
<evidence type="ECO:0000256" key="7">
    <source>
        <dbReference type="ARBA" id="ARBA00023180"/>
    </source>
</evidence>
<evidence type="ECO:0000256" key="3">
    <source>
        <dbReference type="ARBA" id="ARBA00022989"/>
    </source>
</evidence>
<evidence type="ECO:0000313" key="13">
    <source>
        <dbReference type="EMBL" id="CAE7368822.1"/>
    </source>
</evidence>
<dbReference type="SUPFAM" id="SSF57184">
    <property type="entry name" value="Growth factor receptor domain"/>
    <property type="match status" value="1"/>
</dbReference>
<evidence type="ECO:0000256" key="5">
    <source>
        <dbReference type="ARBA" id="ARBA00023136"/>
    </source>
</evidence>
<proteinExistence type="predicted"/>
<dbReference type="Gene3D" id="2.10.50.10">
    <property type="entry name" value="Tumor Necrosis Factor Receptor, subunit A, domain 2"/>
    <property type="match status" value="2"/>
</dbReference>
<accession>A0A812Q0A2</accession>
<dbReference type="InterPro" id="IPR029095">
    <property type="entry name" value="NarX-like_N"/>
</dbReference>
<dbReference type="GO" id="GO:0038039">
    <property type="term" value="C:G protein-coupled receptor heterodimeric complex"/>
    <property type="evidence" value="ECO:0007669"/>
    <property type="project" value="TreeGrafter"/>
</dbReference>
<dbReference type="OrthoDB" id="418863at2759"/>
<dbReference type="InterPro" id="IPR002455">
    <property type="entry name" value="GPCR3_GABA-B"/>
</dbReference>
<dbReference type="GO" id="GO:0007214">
    <property type="term" value="P:gamma-aminobutyric acid signaling pathway"/>
    <property type="evidence" value="ECO:0007669"/>
    <property type="project" value="TreeGrafter"/>
</dbReference>
<dbReference type="Proteomes" id="UP000649617">
    <property type="component" value="Unassembled WGS sequence"/>
</dbReference>
<dbReference type="CDD" id="cd00185">
    <property type="entry name" value="TNFRSF"/>
    <property type="match status" value="1"/>
</dbReference>
<dbReference type="InterPro" id="IPR009030">
    <property type="entry name" value="Growth_fac_rcpt_cys_sf"/>
</dbReference>
<dbReference type="GO" id="GO:0004965">
    <property type="term" value="F:G protein-coupled GABA receptor activity"/>
    <property type="evidence" value="ECO:0007669"/>
    <property type="project" value="InterPro"/>
</dbReference>
<evidence type="ECO:0000259" key="10">
    <source>
        <dbReference type="Pfam" id="PF01094"/>
    </source>
</evidence>
<organism evidence="13 14">
    <name type="scientific">Symbiodinium pilosum</name>
    <name type="common">Dinoflagellate</name>
    <dbReference type="NCBI Taxonomy" id="2952"/>
    <lineage>
        <taxon>Eukaryota</taxon>
        <taxon>Sar</taxon>
        <taxon>Alveolata</taxon>
        <taxon>Dinophyceae</taxon>
        <taxon>Suessiales</taxon>
        <taxon>Symbiodiniaceae</taxon>
        <taxon>Symbiodinium</taxon>
    </lineage>
</organism>
<evidence type="ECO:0000259" key="11">
    <source>
        <dbReference type="Pfam" id="PF07699"/>
    </source>
</evidence>
<dbReference type="Gene3D" id="3.40.50.2300">
    <property type="match status" value="2"/>
</dbReference>
<keyword evidence="6" id="KW-0675">Receptor</keyword>
<feature type="domain" description="NarX-like N-terminal" evidence="12">
    <location>
        <begin position="679"/>
        <end position="760"/>
    </location>
</feature>
<sequence length="811" mass="87551">MVVELGRGLLALSLAWAVRAANCPALCTATTDNTAWPCRYHASGCQVTVAANPARATSQDINVVVISPYSGGLGDLMTMVEPVIAAATQDVESSTMLPGFRMNVFLGDSKCTVPDATEATIEACSSGPTKHVIMSDSCSASCEAVNDAARYFNVLQVGPGCISTSLSDSSRYPYFTRMAPSYRFNVLAIYEFMMLMGFHRVGVIYGYRSINILAKDLVLEMMQDDVAAGRYNWTVLFTAQITSAGNVPDAQSVTMEMQRKDSRINFLALYQNEGSMLLCRSYRNNMLSPDYNFLVASGWWNPSFITERAGASDCNCSVPELHRAAFGVIAADRGPMLNTEDVHGLSGRKLADIYSNYTQDCLSFGGGKGVCNHQWAGYFYDGLWLIASILHTFLIGSNRSVADLATIASRQALYDFSLQVDFMGLTGRVRQFNAVNPTTVPASHGDRDGVILLRQAGGPPESSFNQLAYRSELGMLFQTDVLWSPDPAHRVTCQSGTCDLASAWLPPDRSSSCQQGKVWINELGCSECEAGEFASPGMAQCESCFLGYFASQPGSSACQPCQPGSYSQASGATSCSACQPGYFRNYSGATDCAKCPRGAYSSLPGRGDCLPCPPGLTTSFEGAAERSMCVCNGFYWQEQCIRCQYGERFDNGVCVTCNRSVICDGGLVVGLAPTDAEWANTINKAGRQLTLSQKMTNEFLLVALGIDPDENTRKMQATIGLFGATLQDLMLGNSSSQILAAPTKNALSYLQNQVQPAYAAMASFLMDNVGTSAGSKLYVLFEQNLALLDISQHVVDLFVKAFGRWVSVVNL</sequence>
<evidence type="ECO:0000256" key="8">
    <source>
        <dbReference type="ARBA" id="ARBA00023224"/>
    </source>
</evidence>
<keyword evidence="14" id="KW-1185">Reference proteome</keyword>
<dbReference type="PANTHER" id="PTHR10519">
    <property type="entry name" value="GABA-B RECEPTOR"/>
    <property type="match status" value="1"/>
</dbReference>
<feature type="domain" description="Receptor ligand binding region" evidence="10">
    <location>
        <begin position="81"/>
        <end position="430"/>
    </location>
</feature>
<dbReference type="Pfam" id="PF13675">
    <property type="entry name" value="PilJ"/>
    <property type="match status" value="1"/>
</dbReference>
<dbReference type="InterPro" id="IPR001828">
    <property type="entry name" value="ANF_lig-bd_rcpt"/>
</dbReference>
<keyword evidence="9" id="KW-0732">Signal</keyword>
<dbReference type="Pfam" id="PF01094">
    <property type="entry name" value="ANF_receptor"/>
    <property type="match status" value="1"/>
</dbReference>
<name>A0A812Q0A2_SYMPI</name>
<dbReference type="Pfam" id="PF07699">
    <property type="entry name" value="Ephrin_rec_like"/>
    <property type="match status" value="1"/>
</dbReference>
<evidence type="ECO:0000256" key="1">
    <source>
        <dbReference type="ARBA" id="ARBA00004141"/>
    </source>
</evidence>
<evidence type="ECO:0000313" key="14">
    <source>
        <dbReference type="Proteomes" id="UP000649617"/>
    </source>
</evidence>
<evidence type="ECO:0000256" key="9">
    <source>
        <dbReference type="SAM" id="SignalP"/>
    </source>
</evidence>
<keyword evidence="7" id="KW-0325">Glycoprotein</keyword>
<keyword evidence="8" id="KW-0807">Transducer</keyword>
<comment type="subcellular location">
    <subcellularLocation>
        <location evidence="1">Membrane</location>
        <topology evidence="1">Multi-pass membrane protein</topology>
    </subcellularLocation>
</comment>
<feature type="chain" id="PRO_5032482159" evidence="9">
    <location>
        <begin position="21"/>
        <end position="811"/>
    </location>
</feature>
<dbReference type="PANTHER" id="PTHR10519:SF20">
    <property type="entry name" value="G-PROTEIN COUPLED RECEPTOR 156-RELATED"/>
    <property type="match status" value="1"/>
</dbReference>
<dbReference type="SMART" id="SM01411">
    <property type="entry name" value="Ephrin_rec_like"/>
    <property type="match status" value="2"/>
</dbReference>
<evidence type="ECO:0000256" key="4">
    <source>
        <dbReference type="ARBA" id="ARBA00023040"/>
    </source>
</evidence>
<dbReference type="InterPro" id="IPR028082">
    <property type="entry name" value="Peripla_BP_I"/>
</dbReference>
<dbReference type="AlphaFoldDB" id="A0A812Q0A2"/>
<keyword evidence="3" id="KW-1133">Transmembrane helix</keyword>
<keyword evidence="4" id="KW-0297">G-protein coupled receptor</keyword>
<dbReference type="InterPro" id="IPR011641">
    <property type="entry name" value="Tyr-kin_ephrin_A/B_rcpt-like"/>
</dbReference>
<evidence type="ECO:0000259" key="12">
    <source>
        <dbReference type="Pfam" id="PF13675"/>
    </source>
</evidence>
<feature type="signal peptide" evidence="9">
    <location>
        <begin position="1"/>
        <end position="20"/>
    </location>
</feature>
<keyword evidence="5" id="KW-0472">Membrane</keyword>
<protein>
    <submittedName>
        <fullName evidence="13">GABBR2 protein</fullName>
    </submittedName>
</protein>
<evidence type="ECO:0000256" key="6">
    <source>
        <dbReference type="ARBA" id="ARBA00023170"/>
    </source>
</evidence>
<dbReference type="SUPFAM" id="SSF53822">
    <property type="entry name" value="Periplasmic binding protein-like I"/>
    <property type="match status" value="1"/>
</dbReference>
<feature type="domain" description="Tyrosine-protein kinase ephrin type A/B receptor-like" evidence="11">
    <location>
        <begin position="581"/>
        <end position="629"/>
    </location>
</feature>
<dbReference type="EMBL" id="CAJNIZ010015036">
    <property type="protein sequence ID" value="CAE7368822.1"/>
    <property type="molecule type" value="Genomic_DNA"/>
</dbReference>
<keyword evidence="2" id="KW-0812">Transmembrane</keyword>
<gene>
    <name evidence="13" type="primary">GABBR2</name>
    <name evidence="13" type="ORF">SPIL2461_LOCUS8943</name>
</gene>